<name>A0ABQ9GXG0_9NEOP</name>
<proteinExistence type="predicted"/>
<evidence type="ECO:0000313" key="1">
    <source>
        <dbReference type="EMBL" id="KAJ8876701.1"/>
    </source>
</evidence>
<protein>
    <submittedName>
        <fullName evidence="1">Uncharacterized protein</fullName>
    </submittedName>
</protein>
<accession>A0ABQ9GXG0</accession>
<dbReference type="EMBL" id="JARBHB010000008">
    <property type="protein sequence ID" value="KAJ8876701.1"/>
    <property type="molecule type" value="Genomic_DNA"/>
</dbReference>
<reference evidence="1 2" key="1">
    <citation type="submission" date="2023-02" db="EMBL/GenBank/DDBJ databases">
        <title>LHISI_Scaffold_Assembly.</title>
        <authorList>
            <person name="Stuart O.P."/>
            <person name="Cleave R."/>
            <person name="Magrath M.J.L."/>
            <person name="Mikheyev A.S."/>
        </authorList>
    </citation>
    <scope>NUCLEOTIDE SEQUENCE [LARGE SCALE GENOMIC DNA]</scope>
    <source>
        <strain evidence="1">Daus_M_001</strain>
        <tissue evidence="1">Leg muscle</tissue>
    </source>
</reference>
<comment type="caution">
    <text evidence="1">The sequence shown here is derived from an EMBL/GenBank/DDBJ whole genome shotgun (WGS) entry which is preliminary data.</text>
</comment>
<evidence type="ECO:0000313" key="2">
    <source>
        <dbReference type="Proteomes" id="UP001159363"/>
    </source>
</evidence>
<sequence length="257" mass="29036">MALVMATQSKIILTTIRFLDSLLGKIEVFRQLTSHPSEPGSIPGGVAPEFPLGRRIFSRVSHFRRPFIPALLHTHLASPSSARKTTMLRATPTLFTHSLTTVGCTRLNNELCVQPDVACYGRINIGRAVVCQAGAKTVTDRPTTFRHVDGLFVGVLGWISEPFRFHILKYCARRRRSPGISEGIFAARWSWTTRWHPYSEARMSADRVTKNACFEAEERVNHEDDTPTHIRCAIVVLHKVLEWRAVFSPFRLCPRDS</sequence>
<keyword evidence="2" id="KW-1185">Reference proteome</keyword>
<organism evidence="1 2">
    <name type="scientific">Dryococelus australis</name>
    <dbReference type="NCBI Taxonomy" id="614101"/>
    <lineage>
        <taxon>Eukaryota</taxon>
        <taxon>Metazoa</taxon>
        <taxon>Ecdysozoa</taxon>
        <taxon>Arthropoda</taxon>
        <taxon>Hexapoda</taxon>
        <taxon>Insecta</taxon>
        <taxon>Pterygota</taxon>
        <taxon>Neoptera</taxon>
        <taxon>Polyneoptera</taxon>
        <taxon>Phasmatodea</taxon>
        <taxon>Verophasmatodea</taxon>
        <taxon>Anareolatae</taxon>
        <taxon>Phasmatidae</taxon>
        <taxon>Eurycanthinae</taxon>
        <taxon>Dryococelus</taxon>
    </lineage>
</organism>
<gene>
    <name evidence="1" type="ORF">PR048_021148</name>
</gene>
<dbReference type="Proteomes" id="UP001159363">
    <property type="component" value="Chromosome 7"/>
</dbReference>